<gene>
    <name evidence="3" type="ORF">B7R77_03025</name>
</gene>
<proteinExistence type="predicted"/>
<name>A0AAP7ZKK9_RALSL</name>
<evidence type="ECO:0000313" key="3">
    <source>
        <dbReference type="EMBL" id="OYQ12327.1"/>
    </source>
</evidence>
<feature type="domain" description="Phage-Barnase-EndoU-ColicinE5/D-RelE like nuclease 2" evidence="2">
    <location>
        <begin position="305"/>
        <end position="438"/>
    </location>
</feature>
<dbReference type="RefSeq" id="WP_003268751.1">
    <property type="nucleotide sequence ID" value="NZ_NCTK01000001.1"/>
</dbReference>
<dbReference type="NCBIfam" id="TIGR01641">
    <property type="entry name" value="phageSPP1_gp7"/>
    <property type="match status" value="1"/>
</dbReference>
<dbReference type="EMBL" id="NCTK01000001">
    <property type="protein sequence ID" value="OYQ12327.1"/>
    <property type="molecule type" value="Genomic_DNA"/>
</dbReference>
<dbReference type="Pfam" id="PF04233">
    <property type="entry name" value="Phage_Mu_F"/>
    <property type="match status" value="1"/>
</dbReference>
<organism evidence="3 4">
    <name type="scientific">Ralstonia solanacearum K60</name>
    <dbReference type="NCBI Taxonomy" id="1091042"/>
    <lineage>
        <taxon>Bacteria</taxon>
        <taxon>Pseudomonadati</taxon>
        <taxon>Pseudomonadota</taxon>
        <taxon>Betaproteobacteria</taxon>
        <taxon>Burkholderiales</taxon>
        <taxon>Burkholderiaceae</taxon>
        <taxon>Ralstonia</taxon>
        <taxon>Ralstonia solanacearum species complex</taxon>
    </lineage>
</organism>
<dbReference type="InterPro" id="IPR006528">
    <property type="entry name" value="Phage_head_morphogenesis_dom"/>
</dbReference>
<sequence>MTRGAVDLAHAFGLEPADAVKYFQDKGYAITWNWRDQWQEAHAKAFTVAGVTKVDVLQDIRAELDKAIKGGSTFADFRANLQPLLERKGWWGKSAQIDRETGEVTGKGLTPRRLQTIFQTNVQTSYMAGRYRTMMANVDHRPFWKYVAILDGRTRPAHRLLHGRVFRFDDPFWDAFYPPNGFNCRCRVDALDAGDMADGDLVESSSDDRLTAVELPRSRRDQTPVEVTGYRDPVSGKTIAPDPGWSYNVGKSWVQPFTPERLDALPTTFPATVPNAELPPLPRAATVEGAKLLPAGEPPQAYAQAFLRMFGADLDKSVVYKDVAGDELQINADLFKTGAGQWKADNFGRGRYMELLAQAVIDPSEIWLDWDVRGGATRLVRRYVRELETAEGDWGLAVFEYGNAGWTGVTIFPPKTGKSAEAKAAYIDAQRGRFLRYKRP</sequence>
<dbReference type="Pfam" id="PF18810">
    <property type="entry name" value="PBECR2"/>
    <property type="match status" value="1"/>
</dbReference>
<dbReference type="Proteomes" id="UP000216164">
    <property type="component" value="Unassembled WGS sequence"/>
</dbReference>
<protein>
    <submittedName>
        <fullName evidence="3">Phage head morphogenesis protein</fullName>
    </submittedName>
</protein>
<reference evidence="3 4" key="1">
    <citation type="submission" date="2017-04" db="EMBL/GenBank/DDBJ databases">
        <title>Genome Announcement: Closed genomes of Ralstonia solanacearum strains K60, UW551, and UW700.</title>
        <authorList>
            <person name="Hayes M."/>
            <person name="Macintyre A.M."/>
            <person name="Allen C."/>
        </authorList>
    </citation>
    <scope>NUCLEOTIDE SEQUENCE [LARGE SCALE GENOMIC DNA]</scope>
    <source>
        <strain evidence="3 4">UW25</strain>
    </source>
</reference>
<accession>A0AAP7ZKK9</accession>
<evidence type="ECO:0000259" key="1">
    <source>
        <dbReference type="Pfam" id="PF04233"/>
    </source>
</evidence>
<evidence type="ECO:0000313" key="4">
    <source>
        <dbReference type="Proteomes" id="UP000216164"/>
    </source>
</evidence>
<dbReference type="InterPro" id="IPR041110">
    <property type="entry name" value="PBECR2"/>
</dbReference>
<evidence type="ECO:0000259" key="2">
    <source>
        <dbReference type="Pfam" id="PF18810"/>
    </source>
</evidence>
<comment type="caution">
    <text evidence="3">The sequence shown here is derived from an EMBL/GenBank/DDBJ whole genome shotgun (WGS) entry which is preliminary data.</text>
</comment>
<feature type="domain" description="Phage head morphogenesis" evidence="1">
    <location>
        <begin position="58"/>
        <end position="188"/>
    </location>
</feature>
<dbReference type="AlphaFoldDB" id="A0AAP7ZKK9"/>